<organism evidence="1 2">
    <name type="scientific">Pyropia yezoensis</name>
    <name type="common">Susabi-nori</name>
    <name type="synonym">Porphyra yezoensis</name>
    <dbReference type="NCBI Taxonomy" id="2788"/>
    <lineage>
        <taxon>Eukaryota</taxon>
        <taxon>Rhodophyta</taxon>
        <taxon>Bangiophyceae</taxon>
        <taxon>Bangiales</taxon>
        <taxon>Bangiaceae</taxon>
        <taxon>Pyropia</taxon>
    </lineage>
</organism>
<sequence>MDGGTWMSWCTAMAENVFSTLLPDEAKVLIIDGSRAHIGHEALDALARISVEVFFLPANSTHATQQLEVTVFQPFTRSAREELASGGKALNVSNNKAGTMGIFEAMSCLSRAYKKAFTSTLIRASFEATGVEPWNPAKLQNHITVSDSDKRTKEVKHSLTLLASRLAPAVASERNELKWERGTLRTTQAVFMDKDNRKWLAKHQNDREKKEKDKEDGKIKRAEATAKREEVANEKAAAREERTRKMKEKKAADTAALAARRAAAAMKQAEACAAKEEKRVAMDRKKEEALKRRKAAASAKTTVGKAAGSSGGGASSERGSRNGGPSKGKGKPGSGSSRAVPGGGSSDNRWAPAASSTPPVSARAGGGRLLTEEERGMPAGVLSGTKHHRPRLYLLGPAPVVRTPW</sequence>
<reference evidence="1" key="1">
    <citation type="submission" date="2019-11" db="EMBL/GenBank/DDBJ databases">
        <title>Nori genome reveals adaptations in red seaweeds to the harsh intertidal environment.</title>
        <authorList>
            <person name="Wang D."/>
            <person name="Mao Y."/>
        </authorList>
    </citation>
    <scope>NUCLEOTIDE SEQUENCE</scope>
    <source>
        <tissue evidence="1">Gametophyte</tissue>
    </source>
</reference>
<comment type="caution">
    <text evidence="1">The sequence shown here is derived from an EMBL/GenBank/DDBJ whole genome shotgun (WGS) entry which is preliminary data.</text>
</comment>
<proteinExistence type="predicted"/>
<evidence type="ECO:0000313" key="2">
    <source>
        <dbReference type="Proteomes" id="UP000798662"/>
    </source>
</evidence>
<accession>A0ACC3CAK1</accession>
<gene>
    <name evidence="1" type="ORF">I4F81_009320</name>
</gene>
<dbReference type="Proteomes" id="UP000798662">
    <property type="component" value="Chromosome 2"/>
</dbReference>
<name>A0ACC3CAK1_PYRYE</name>
<dbReference type="EMBL" id="CM020619">
    <property type="protein sequence ID" value="KAK1866808.1"/>
    <property type="molecule type" value="Genomic_DNA"/>
</dbReference>
<protein>
    <submittedName>
        <fullName evidence="1">Uncharacterized protein</fullName>
    </submittedName>
</protein>
<keyword evidence="2" id="KW-1185">Reference proteome</keyword>
<evidence type="ECO:0000313" key="1">
    <source>
        <dbReference type="EMBL" id="KAK1866808.1"/>
    </source>
</evidence>